<dbReference type="SUPFAM" id="SSF56219">
    <property type="entry name" value="DNase I-like"/>
    <property type="match status" value="1"/>
</dbReference>
<dbReference type="PROSITE" id="PS00728">
    <property type="entry name" value="AP_NUCLEASE_F1_3"/>
    <property type="match status" value="1"/>
</dbReference>
<evidence type="ECO:0000256" key="2">
    <source>
        <dbReference type="ARBA" id="ARBA00001946"/>
    </source>
</evidence>
<evidence type="ECO:0000256" key="6">
    <source>
        <dbReference type="ARBA" id="ARBA00022842"/>
    </source>
</evidence>
<dbReference type="PANTHER" id="PTHR22748:SF6">
    <property type="entry name" value="DNA-(APURINIC OR APYRIMIDINIC SITE) ENDONUCLEASE"/>
    <property type="match status" value="1"/>
</dbReference>
<evidence type="ECO:0000256" key="4">
    <source>
        <dbReference type="ARBA" id="ARBA00022723"/>
    </source>
</evidence>
<dbReference type="GO" id="GO:0046872">
    <property type="term" value="F:metal ion binding"/>
    <property type="evidence" value="ECO:0007669"/>
    <property type="project" value="UniProtKB-KW"/>
</dbReference>
<dbReference type="NCBIfam" id="TIGR00633">
    <property type="entry name" value="xth"/>
    <property type="match status" value="1"/>
</dbReference>
<keyword evidence="5" id="KW-0378">Hydrolase</keyword>
<dbReference type="PANTHER" id="PTHR22748">
    <property type="entry name" value="AP ENDONUCLEASE"/>
    <property type="match status" value="1"/>
</dbReference>
<keyword evidence="4" id="KW-0479">Metal-binding</keyword>
<evidence type="ECO:0000256" key="5">
    <source>
        <dbReference type="ARBA" id="ARBA00022801"/>
    </source>
</evidence>
<evidence type="ECO:0000313" key="8">
    <source>
        <dbReference type="EMBL" id="SVD83461.1"/>
    </source>
</evidence>
<gene>
    <name evidence="8" type="ORF">METZ01_LOCUS436315</name>
</gene>
<protein>
    <recommendedName>
        <fullName evidence="7">Endonuclease/exonuclease/phosphatase domain-containing protein</fullName>
    </recommendedName>
</protein>
<evidence type="ECO:0000256" key="1">
    <source>
        <dbReference type="ARBA" id="ARBA00001936"/>
    </source>
</evidence>
<dbReference type="AlphaFoldDB" id="A0A382YKD7"/>
<dbReference type="PROSITE" id="PS51435">
    <property type="entry name" value="AP_NUCLEASE_F1_4"/>
    <property type="match status" value="1"/>
</dbReference>
<evidence type="ECO:0000256" key="3">
    <source>
        <dbReference type="ARBA" id="ARBA00007092"/>
    </source>
</evidence>
<keyword evidence="6" id="KW-0460">Magnesium</keyword>
<feature type="non-terminal residue" evidence="8">
    <location>
        <position position="1"/>
    </location>
</feature>
<dbReference type="Pfam" id="PF03372">
    <property type="entry name" value="Exo_endo_phos"/>
    <property type="match status" value="1"/>
</dbReference>
<dbReference type="GO" id="GO:0008311">
    <property type="term" value="F:double-stranded DNA 3'-5' DNA exonuclease activity"/>
    <property type="evidence" value="ECO:0007669"/>
    <property type="project" value="TreeGrafter"/>
</dbReference>
<organism evidence="8">
    <name type="scientific">marine metagenome</name>
    <dbReference type="NCBI Taxonomy" id="408172"/>
    <lineage>
        <taxon>unclassified sequences</taxon>
        <taxon>metagenomes</taxon>
        <taxon>ecological metagenomes</taxon>
    </lineage>
</organism>
<comment type="cofactor">
    <cofactor evidence="1">
        <name>Mn(2+)</name>
        <dbReference type="ChEBI" id="CHEBI:29035"/>
    </cofactor>
</comment>
<dbReference type="InterPro" id="IPR004808">
    <property type="entry name" value="AP_endonuc_1"/>
</dbReference>
<dbReference type="GO" id="GO:0006284">
    <property type="term" value="P:base-excision repair"/>
    <property type="evidence" value="ECO:0007669"/>
    <property type="project" value="TreeGrafter"/>
</dbReference>
<dbReference type="GO" id="GO:0003906">
    <property type="term" value="F:DNA-(apurinic or apyrimidinic site) endonuclease activity"/>
    <property type="evidence" value="ECO:0007669"/>
    <property type="project" value="TreeGrafter"/>
</dbReference>
<evidence type="ECO:0000259" key="7">
    <source>
        <dbReference type="Pfam" id="PF03372"/>
    </source>
</evidence>
<comment type="cofactor">
    <cofactor evidence="2">
        <name>Mg(2+)</name>
        <dbReference type="ChEBI" id="CHEBI:18420"/>
    </cofactor>
</comment>
<comment type="similarity">
    <text evidence="3">Belongs to the DNA repair enzymes AP/ExoA family.</text>
</comment>
<dbReference type="EMBL" id="UINC01176369">
    <property type="protein sequence ID" value="SVD83461.1"/>
    <property type="molecule type" value="Genomic_DNA"/>
</dbReference>
<dbReference type="GO" id="GO:0003677">
    <property type="term" value="F:DNA binding"/>
    <property type="evidence" value="ECO:0007669"/>
    <property type="project" value="InterPro"/>
</dbReference>
<dbReference type="InterPro" id="IPR020848">
    <property type="entry name" value="AP_endonuclease_F1_CS"/>
</dbReference>
<sequence>LQNYEHHFWNSADKKGYSGTAVFSKIKPLNVNYGGSIPEGDSEGRIITAEFDKFFLVNVYTMNAQRGLARIESRKKWDKSFLKYLKNLEKTKPVVICGDLNVAHKEIDLARPKQNMKNAGFSPEERSGFDKYITNGFIDTFRLFNKKPEQYSWWSYRFSARKKNIGWRIDYFLTSERIRSKVKESKILSRIMGSDHAPIKLVLNI</sequence>
<accession>A0A382YKD7</accession>
<dbReference type="NCBIfam" id="TIGR00195">
    <property type="entry name" value="exoDNase_III"/>
    <property type="match status" value="1"/>
</dbReference>
<dbReference type="InterPro" id="IPR005135">
    <property type="entry name" value="Endo/exonuclease/phosphatase"/>
</dbReference>
<dbReference type="CDD" id="cd09087">
    <property type="entry name" value="Ape1-like_AP-endo"/>
    <property type="match status" value="1"/>
</dbReference>
<name>A0A382YKD7_9ZZZZ</name>
<proteinExistence type="inferred from homology"/>
<dbReference type="InterPro" id="IPR036691">
    <property type="entry name" value="Endo/exonu/phosph_ase_sf"/>
</dbReference>
<feature type="domain" description="Endonuclease/exonuclease/phosphatase" evidence="7">
    <location>
        <begin position="7"/>
        <end position="196"/>
    </location>
</feature>
<dbReference type="GO" id="GO:0008081">
    <property type="term" value="F:phosphoric diester hydrolase activity"/>
    <property type="evidence" value="ECO:0007669"/>
    <property type="project" value="TreeGrafter"/>
</dbReference>
<reference evidence="8" key="1">
    <citation type="submission" date="2018-05" db="EMBL/GenBank/DDBJ databases">
        <authorList>
            <person name="Lanie J.A."/>
            <person name="Ng W.-L."/>
            <person name="Kazmierczak K.M."/>
            <person name="Andrzejewski T.M."/>
            <person name="Davidsen T.M."/>
            <person name="Wayne K.J."/>
            <person name="Tettelin H."/>
            <person name="Glass J.I."/>
            <person name="Rusch D."/>
            <person name="Podicherti R."/>
            <person name="Tsui H.-C.T."/>
            <person name="Winkler M.E."/>
        </authorList>
    </citation>
    <scope>NUCLEOTIDE SEQUENCE</scope>
</reference>
<dbReference type="Gene3D" id="3.60.10.10">
    <property type="entry name" value="Endonuclease/exonuclease/phosphatase"/>
    <property type="match status" value="1"/>
</dbReference>